<accession>A0A1X1ZD61</accession>
<protein>
    <submittedName>
        <fullName evidence="2">Uncharacterized protein</fullName>
    </submittedName>
</protein>
<comment type="caution">
    <text evidence="2">The sequence shown here is derived from an EMBL/GenBank/DDBJ whole genome shotgun (WGS) entry which is preliminary data.</text>
</comment>
<proteinExistence type="predicted"/>
<gene>
    <name evidence="2" type="ORF">AWC18_10500</name>
</gene>
<feature type="compositionally biased region" description="Pro residues" evidence="1">
    <location>
        <begin position="182"/>
        <end position="193"/>
    </location>
</feature>
<keyword evidence="3" id="KW-1185">Reference proteome</keyword>
<dbReference type="Proteomes" id="UP000193108">
    <property type="component" value="Unassembled WGS sequence"/>
</dbReference>
<name>A0A1X1ZD61_MYCNO</name>
<evidence type="ECO:0000313" key="3">
    <source>
        <dbReference type="Proteomes" id="UP000193108"/>
    </source>
</evidence>
<feature type="region of interest" description="Disordered" evidence="1">
    <location>
        <begin position="174"/>
        <end position="194"/>
    </location>
</feature>
<reference evidence="2 3" key="1">
    <citation type="submission" date="2016-01" db="EMBL/GenBank/DDBJ databases">
        <title>The new phylogeny of the genus Mycobacterium.</title>
        <authorList>
            <person name="Tarcisio F."/>
            <person name="Conor M."/>
            <person name="Antonella G."/>
            <person name="Elisabetta G."/>
            <person name="Giulia F.S."/>
            <person name="Sara T."/>
            <person name="Anna F."/>
            <person name="Clotilde B."/>
            <person name="Roberto B."/>
            <person name="Veronica D.S."/>
            <person name="Fabio R."/>
            <person name="Monica P."/>
            <person name="Olivier J."/>
            <person name="Enrico T."/>
            <person name="Nicola S."/>
        </authorList>
    </citation>
    <scope>NUCLEOTIDE SEQUENCE [LARGE SCALE GENOMIC DNA]</scope>
    <source>
        <strain evidence="2 3">DSM 44164</strain>
    </source>
</reference>
<evidence type="ECO:0000313" key="2">
    <source>
        <dbReference type="EMBL" id="ORW21289.1"/>
    </source>
</evidence>
<dbReference type="STRING" id="1782.AWC18_10500"/>
<feature type="region of interest" description="Disordered" evidence="1">
    <location>
        <begin position="246"/>
        <end position="265"/>
    </location>
</feature>
<dbReference type="EMBL" id="LQPI01000040">
    <property type="protein sequence ID" value="ORW21289.1"/>
    <property type="molecule type" value="Genomic_DNA"/>
</dbReference>
<organism evidence="2 3">
    <name type="scientific">Mycolicibacter nonchromogenicus</name>
    <name type="common">Mycobacterium nonchromogenicum</name>
    <dbReference type="NCBI Taxonomy" id="1782"/>
    <lineage>
        <taxon>Bacteria</taxon>
        <taxon>Bacillati</taxon>
        <taxon>Actinomycetota</taxon>
        <taxon>Actinomycetes</taxon>
        <taxon>Mycobacteriales</taxon>
        <taxon>Mycobacteriaceae</taxon>
        <taxon>Mycolicibacter</taxon>
    </lineage>
</organism>
<dbReference type="AlphaFoldDB" id="A0A1X1ZD61"/>
<evidence type="ECO:0000256" key="1">
    <source>
        <dbReference type="SAM" id="MobiDB-lite"/>
    </source>
</evidence>
<sequence length="265" mass="28989">MPDSSDRPSVVTRVLLLGDRETVEHRADLATDASRQHCMVIDAFGFEEGEAGGTDDLTEVNAVVIALGRAIAGRMDVWVPFPGPDFIREQHLRRMSLVLQRHGLNLRLTRELFSAPTDGGMNEIDFALRREVQAVDDLDQAALAAEGAESLSRQIEQALTANRGPQVVRRIPTDATRGSRHPGPPALPPPALPWPERKQQLERYVRWLVDGCGVTQAATARVLNSSGQRTPTGRPWKPGTVSRLLNGKYDGPRRPGDFTPDAVAG</sequence>